<dbReference type="InterPro" id="IPR011042">
    <property type="entry name" value="6-blade_b-propeller_TolB-like"/>
</dbReference>
<comment type="subunit">
    <text evidence="7">The Tol-Pal system is composed of five core proteins: the inner membrane proteins TolA, TolQ and TolR, the periplasmic protein TolB and the outer membrane protein Pal. They form a network linking the inner and outer membranes and the peptidoglycan layer.</text>
</comment>
<dbReference type="GO" id="GO:0017038">
    <property type="term" value="P:protein import"/>
    <property type="evidence" value="ECO:0007669"/>
    <property type="project" value="InterPro"/>
</dbReference>
<sequence length="456" mass="50871" precursor="true">MKHIRVYTFLVLTTLLTGLGLQSPSAHAALEIVITEGIDSARPVAVVPFEWRGNGEAPYDFTEVIAADLRRSGRFNPIAVDDMPGQPTSDGDVDYSAWARSGVEAILVGHVESQGIGRYRVSYELIDVLRGQITGGGSQSLQNGELVHSQDHIIESRSSVVNDGQFRQYAHRISDVVYEALTGERGAFMTRIAYVIVEPDSDLPYQLVVADYDGHNERTLLRSPQPLMSPSWSPDGSKLAYVSFENRRSEIYIQDIYSTERRQVTSFPAINGNPVFSPDGKRLAMVLSKDGQPDIYVLDLETDRLTRVTEHWRIDTEPSWVPDGSGLVFTSERGGRAQVYHVDVRSRNVRRLTFEGESNLGASVTPDGRHLIMVNRTNGRYHIAKQDFPSGRNFQVLTETQLDESPSLAPNGSMIIYSTKYRNRQVLALVSTDGRFRARIPSREGEVKAPAWSPFI</sequence>
<gene>
    <name evidence="7 9" type="primary">tolB</name>
    <name evidence="9" type="ORF">CWE14_12995</name>
</gene>
<dbReference type="SUPFAM" id="SSF52964">
    <property type="entry name" value="TolB, N-terminal domain"/>
    <property type="match status" value="1"/>
</dbReference>
<comment type="caution">
    <text evidence="9">The sequence shown here is derived from an EMBL/GenBank/DDBJ whole genome shotgun (WGS) entry which is preliminary data.</text>
</comment>
<evidence type="ECO:0000259" key="8">
    <source>
        <dbReference type="Pfam" id="PF04052"/>
    </source>
</evidence>
<keyword evidence="4 7" id="KW-0732">Signal</keyword>
<protein>
    <recommendedName>
        <fullName evidence="7">Tol-Pal system protein TolB</fullName>
    </recommendedName>
</protein>
<evidence type="ECO:0000256" key="5">
    <source>
        <dbReference type="ARBA" id="ARBA00022764"/>
    </source>
</evidence>
<evidence type="ECO:0000313" key="9">
    <source>
        <dbReference type="EMBL" id="RUO30286.1"/>
    </source>
</evidence>
<dbReference type="Pfam" id="PF04052">
    <property type="entry name" value="TolB_N"/>
    <property type="match status" value="1"/>
</dbReference>
<dbReference type="PANTHER" id="PTHR36842:SF1">
    <property type="entry name" value="PROTEIN TOLB"/>
    <property type="match status" value="1"/>
</dbReference>
<keyword evidence="10" id="KW-1185">Reference proteome</keyword>
<comment type="subcellular location">
    <subcellularLocation>
        <location evidence="1 7">Periplasm</location>
    </subcellularLocation>
</comment>
<proteinExistence type="inferred from homology"/>
<dbReference type="EMBL" id="PIPO01000006">
    <property type="protein sequence ID" value="RUO30286.1"/>
    <property type="molecule type" value="Genomic_DNA"/>
</dbReference>
<dbReference type="Gene3D" id="2.120.10.30">
    <property type="entry name" value="TolB, C-terminal domain"/>
    <property type="match status" value="1"/>
</dbReference>
<organism evidence="9 10">
    <name type="scientific">Aliidiomarina soli</name>
    <dbReference type="NCBI Taxonomy" id="1928574"/>
    <lineage>
        <taxon>Bacteria</taxon>
        <taxon>Pseudomonadati</taxon>
        <taxon>Pseudomonadota</taxon>
        <taxon>Gammaproteobacteria</taxon>
        <taxon>Alteromonadales</taxon>
        <taxon>Idiomarinaceae</taxon>
        <taxon>Aliidiomarina</taxon>
    </lineage>
</organism>
<evidence type="ECO:0000256" key="3">
    <source>
        <dbReference type="ARBA" id="ARBA00022618"/>
    </source>
</evidence>
<dbReference type="SUPFAM" id="SSF69304">
    <property type="entry name" value="Tricorn protease N-terminal domain"/>
    <property type="match status" value="1"/>
</dbReference>
<dbReference type="Pfam" id="PF07676">
    <property type="entry name" value="PD40"/>
    <property type="match status" value="4"/>
</dbReference>
<dbReference type="RefSeq" id="WP_126799768.1">
    <property type="nucleotide sequence ID" value="NZ_PIPO01000006.1"/>
</dbReference>
<feature type="chain" id="PRO_5019597658" description="Tol-Pal system protein TolB" evidence="7">
    <location>
        <begin position="29"/>
        <end position="456"/>
    </location>
</feature>
<dbReference type="InterPro" id="IPR011659">
    <property type="entry name" value="WD40"/>
</dbReference>
<dbReference type="NCBIfam" id="TIGR02800">
    <property type="entry name" value="propeller_TolB"/>
    <property type="match status" value="1"/>
</dbReference>
<evidence type="ECO:0000256" key="1">
    <source>
        <dbReference type="ARBA" id="ARBA00004418"/>
    </source>
</evidence>
<feature type="domain" description="TolB N-terminal" evidence="8">
    <location>
        <begin position="30"/>
        <end position="132"/>
    </location>
</feature>
<reference evidence="9 10" key="1">
    <citation type="journal article" date="2011" name="Front. Microbiol.">
        <title>Genomic signatures of strain selection and enhancement in Bacillus atrophaeus var. globigii, a historical biowarfare simulant.</title>
        <authorList>
            <person name="Gibbons H.S."/>
            <person name="Broomall S.M."/>
            <person name="McNew L.A."/>
            <person name="Daligault H."/>
            <person name="Chapman C."/>
            <person name="Bruce D."/>
            <person name="Karavis M."/>
            <person name="Krepps M."/>
            <person name="McGregor P.A."/>
            <person name="Hong C."/>
            <person name="Park K.H."/>
            <person name="Akmal A."/>
            <person name="Feldman A."/>
            <person name="Lin J.S."/>
            <person name="Chang W.E."/>
            <person name="Higgs B.W."/>
            <person name="Demirev P."/>
            <person name="Lindquist J."/>
            <person name="Liem A."/>
            <person name="Fochler E."/>
            <person name="Read T.D."/>
            <person name="Tapia R."/>
            <person name="Johnson S."/>
            <person name="Bishop-Lilly K.A."/>
            <person name="Detter C."/>
            <person name="Han C."/>
            <person name="Sozhamannan S."/>
            <person name="Rosenzweig C.N."/>
            <person name="Skowronski E.W."/>
        </authorList>
    </citation>
    <scope>NUCLEOTIDE SEQUENCE [LARGE SCALE GENOMIC DNA]</scope>
    <source>
        <strain evidence="9 10">Y4G10-17</strain>
    </source>
</reference>
<evidence type="ECO:0000256" key="2">
    <source>
        <dbReference type="ARBA" id="ARBA00009820"/>
    </source>
</evidence>
<dbReference type="InterPro" id="IPR007195">
    <property type="entry name" value="TolB_N"/>
</dbReference>
<name>A0A432WD02_9GAMM</name>
<evidence type="ECO:0000256" key="7">
    <source>
        <dbReference type="HAMAP-Rule" id="MF_00671"/>
    </source>
</evidence>
<evidence type="ECO:0000313" key="10">
    <source>
        <dbReference type="Proteomes" id="UP000287823"/>
    </source>
</evidence>
<keyword evidence="3 7" id="KW-0132">Cell division</keyword>
<dbReference type="Proteomes" id="UP000287823">
    <property type="component" value="Unassembled WGS sequence"/>
</dbReference>
<dbReference type="HAMAP" id="MF_00671">
    <property type="entry name" value="TolB"/>
    <property type="match status" value="1"/>
</dbReference>
<accession>A0A432WD02</accession>
<comment type="function">
    <text evidence="7">Part of the Tol-Pal system, which plays a role in outer membrane invagination during cell division and is important for maintaining outer membrane integrity.</text>
</comment>
<dbReference type="PANTHER" id="PTHR36842">
    <property type="entry name" value="PROTEIN TOLB HOMOLOG"/>
    <property type="match status" value="1"/>
</dbReference>
<evidence type="ECO:0000256" key="6">
    <source>
        <dbReference type="ARBA" id="ARBA00023306"/>
    </source>
</evidence>
<dbReference type="AlphaFoldDB" id="A0A432WD02"/>
<dbReference type="InterPro" id="IPR014167">
    <property type="entry name" value="Tol-Pal_TolB"/>
</dbReference>
<comment type="similarity">
    <text evidence="2 7">Belongs to the TolB family.</text>
</comment>
<evidence type="ECO:0000256" key="4">
    <source>
        <dbReference type="ARBA" id="ARBA00022729"/>
    </source>
</evidence>
<keyword evidence="6 7" id="KW-0131">Cell cycle</keyword>
<dbReference type="GO" id="GO:0042597">
    <property type="term" value="C:periplasmic space"/>
    <property type="evidence" value="ECO:0007669"/>
    <property type="project" value="UniProtKB-SubCell"/>
</dbReference>
<dbReference type="Gene3D" id="3.40.50.10070">
    <property type="entry name" value="TolB, N-terminal domain"/>
    <property type="match status" value="1"/>
</dbReference>
<dbReference type="GO" id="GO:0051301">
    <property type="term" value="P:cell division"/>
    <property type="evidence" value="ECO:0007669"/>
    <property type="project" value="UniProtKB-UniRule"/>
</dbReference>
<keyword evidence="5 7" id="KW-0574">Periplasm</keyword>
<feature type="signal peptide" evidence="7">
    <location>
        <begin position="1"/>
        <end position="28"/>
    </location>
</feature>